<accession>A0ABW2LCZ5</accession>
<sequence length="309" mass="35418">MHFLALIAGLSLVGATFAEDEPKTHLGVFSNEAEEFKIVTMMIHEGGLAYFHAAVSGQIGEWEFDETSSTLSMEFLNPSTVEDQTLNLKFDQRTRSYDLIKPGKEVADDPPYELHFISDEIPDRMIEAFKAYPAQIKKIRAQVATEREFERRREEQLKRERPEYERIVAKIKAEPRAALAKEFHRKELTELGQYPADVRAFRDTLADHDVPFPEDIVIDLIEAVPDDHYLLLALLFQRPELTSKTLNRFYPKALECAHQYYGVLANIAEHPNAPIELLEDLAARRDIPVGATNPAQNRLEKIEREKSNQ</sequence>
<feature type="coiled-coil region" evidence="1">
    <location>
        <begin position="140"/>
        <end position="174"/>
    </location>
</feature>
<organism evidence="2 3">
    <name type="scientific">Haloferula chungangensis</name>
    <dbReference type="NCBI Taxonomy" id="1048331"/>
    <lineage>
        <taxon>Bacteria</taxon>
        <taxon>Pseudomonadati</taxon>
        <taxon>Verrucomicrobiota</taxon>
        <taxon>Verrucomicrobiia</taxon>
        <taxon>Verrucomicrobiales</taxon>
        <taxon>Verrucomicrobiaceae</taxon>
        <taxon>Haloferula</taxon>
    </lineage>
</organism>
<comment type="caution">
    <text evidence="2">The sequence shown here is derived from an EMBL/GenBank/DDBJ whole genome shotgun (WGS) entry which is preliminary data.</text>
</comment>
<keyword evidence="3" id="KW-1185">Reference proteome</keyword>
<dbReference type="EMBL" id="JBHTBS010000018">
    <property type="protein sequence ID" value="MFC7339475.1"/>
    <property type="molecule type" value="Genomic_DNA"/>
</dbReference>
<keyword evidence="1" id="KW-0175">Coiled coil</keyword>
<dbReference type="RefSeq" id="WP_379716366.1">
    <property type="nucleotide sequence ID" value="NZ_JBHTBS010000018.1"/>
</dbReference>
<evidence type="ECO:0008006" key="4">
    <source>
        <dbReference type="Google" id="ProtNLM"/>
    </source>
</evidence>
<protein>
    <recommendedName>
        <fullName evidence="4">DUF4369 domain-containing protein</fullName>
    </recommendedName>
</protein>
<reference evidence="3" key="1">
    <citation type="journal article" date="2019" name="Int. J. Syst. Evol. Microbiol.">
        <title>The Global Catalogue of Microorganisms (GCM) 10K type strain sequencing project: providing services to taxonomists for standard genome sequencing and annotation.</title>
        <authorList>
            <consortium name="The Broad Institute Genomics Platform"/>
            <consortium name="The Broad Institute Genome Sequencing Center for Infectious Disease"/>
            <person name="Wu L."/>
            <person name="Ma J."/>
        </authorList>
    </citation>
    <scope>NUCLEOTIDE SEQUENCE [LARGE SCALE GENOMIC DNA]</scope>
    <source>
        <strain evidence="3">CGMCC 4.1467</strain>
    </source>
</reference>
<proteinExistence type="predicted"/>
<evidence type="ECO:0000256" key="1">
    <source>
        <dbReference type="SAM" id="Coils"/>
    </source>
</evidence>
<evidence type="ECO:0000313" key="3">
    <source>
        <dbReference type="Proteomes" id="UP001596472"/>
    </source>
</evidence>
<name>A0ABW2LCZ5_9BACT</name>
<gene>
    <name evidence="2" type="ORF">ACFQY0_19945</name>
</gene>
<dbReference type="Proteomes" id="UP001596472">
    <property type="component" value="Unassembled WGS sequence"/>
</dbReference>
<evidence type="ECO:0000313" key="2">
    <source>
        <dbReference type="EMBL" id="MFC7339475.1"/>
    </source>
</evidence>